<dbReference type="SMART" id="SM01001">
    <property type="entry name" value="AIRC"/>
    <property type="match status" value="1"/>
</dbReference>
<dbReference type="SUPFAM" id="SSF52440">
    <property type="entry name" value="PreATP-grasp domain"/>
    <property type="match status" value="1"/>
</dbReference>
<dbReference type="EC" id="4.1.1.21" evidence="4 11"/>
<dbReference type="PIRSF" id="PIRSF001340">
    <property type="entry name" value="AIR_carboxylase"/>
    <property type="match status" value="1"/>
</dbReference>
<dbReference type="PANTHER" id="PTHR11609">
    <property type="entry name" value="PURINE BIOSYNTHESIS PROTEIN 6/7, PUR6/7"/>
    <property type="match status" value="1"/>
</dbReference>
<dbReference type="GO" id="GO:0046872">
    <property type="term" value="F:metal ion binding"/>
    <property type="evidence" value="ECO:0007669"/>
    <property type="project" value="InterPro"/>
</dbReference>
<evidence type="ECO:0000256" key="2">
    <source>
        <dbReference type="ARBA" id="ARBA00004747"/>
    </source>
</evidence>
<dbReference type="SUPFAM" id="SSF52255">
    <property type="entry name" value="N5-CAIR mutase (phosphoribosylaminoimidazole carboxylase, PurE)"/>
    <property type="match status" value="1"/>
</dbReference>
<dbReference type="EMBL" id="JPKY01000027">
    <property type="protein sequence ID" value="KFH45758.1"/>
    <property type="molecule type" value="Genomic_DNA"/>
</dbReference>
<dbReference type="Proteomes" id="UP000029964">
    <property type="component" value="Unassembled WGS sequence"/>
</dbReference>
<dbReference type="OrthoDB" id="15425at2759"/>
<dbReference type="AlphaFoldDB" id="A0A086T8S6"/>
<evidence type="ECO:0000256" key="10">
    <source>
        <dbReference type="ARBA" id="ARBA00023239"/>
    </source>
</evidence>
<evidence type="ECO:0000256" key="3">
    <source>
        <dbReference type="ARBA" id="ARBA00006114"/>
    </source>
</evidence>
<dbReference type="InterPro" id="IPR016301">
    <property type="entry name" value="Ade2_fungi/plant"/>
</dbReference>
<name>A0A086T8S6_HAPC1</name>
<dbReference type="Pfam" id="PF02222">
    <property type="entry name" value="ATP-grasp"/>
    <property type="match status" value="1"/>
</dbReference>
<dbReference type="PANTHER" id="PTHR11609:SF5">
    <property type="entry name" value="PHOSPHORIBOSYLAMINOIMIDAZOLE CARBOXYLASE"/>
    <property type="match status" value="1"/>
</dbReference>
<dbReference type="Pfam" id="PF22660">
    <property type="entry name" value="RS_preATP-grasp-like"/>
    <property type="match status" value="1"/>
</dbReference>
<comment type="pathway">
    <text evidence="2 11">Purine metabolism; IMP biosynthesis via de novo pathway; 5-amino-1-(5-phospho-D-ribosyl)imidazole-4-carboxylate from 5-amino-1-(5-phospho-D-ribosyl)imidazole (carboxylase route): step 1/1.</text>
</comment>
<accession>A0A086T8S6</accession>
<keyword evidence="10 11" id="KW-0456">Lyase</keyword>
<dbReference type="InterPro" id="IPR054350">
    <property type="entry name" value="PurT/PurK_preATP-grasp"/>
</dbReference>
<evidence type="ECO:0000256" key="5">
    <source>
        <dbReference type="ARBA" id="ARBA00021059"/>
    </source>
</evidence>
<keyword evidence="8 11" id="KW-0210">Decarboxylase</keyword>
<feature type="compositionally biased region" description="Polar residues" evidence="12">
    <location>
        <begin position="413"/>
        <end position="437"/>
    </location>
</feature>
<comment type="catalytic activity">
    <reaction evidence="1 11">
        <text>5-amino-1-(5-phospho-D-ribosyl)imidazole-4-carboxylate + H(+) = 5-amino-1-(5-phospho-beta-D-ribosyl)imidazole + CO2</text>
        <dbReference type="Rhea" id="RHEA:10792"/>
        <dbReference type="ChEBI" id="CHEBI:15378"/>
        <dbReference type="ChEBI" id="CHEBI:16526"/>
        <dbReference type="ChEBI" id="CHEBI:77657"/>
        <dbReference type="ChEBI" id="CHEBI:137981"/>
        <dbReference type="EC" id="4.1.1.21"/>
    </reaction>
</comment>
<dbReference type="InterPro" id="IPR016185">
    <property type="entry name" value="PreATP-grasp_dom_sf"/>
</dbReference>
<organism evidence="14 15">
    <name type="scientific">Hapsidospora chrysogenum (strain ATCC 11550 / CBS 779.69 / DSM 880 / IAM 14645 / JCM 23072 / IMI 49137)</name>
    <name type="common">Acremonium chrysogenum</name>
    <dbReference type="NCBI Taxonomy" id="857340"/>
    <lineage>
        <taxon>Eukaryota</taxon>
        <taxon>Fungi</taxon>
        <taxon>Dikarya</taxon>
        <taxon>Ascomycota</taxon>
        <taxon>Pezizomycotina</taxon>
        <taxon>Sordariomycetes</taxon>
        <taxon>Hypocreomycetidae</taxon>
        <taxon>Hypocreales</taxon>
        <taxon>Bionectriaceae</taxon>
        <taxon>Hapsidospora</taxon>
    </lineage>
</organism>
<evidence type="ECO:0000256" key="12">
    <source>
        <dbReference type="SAM" id="MobiDB-lite"/>
    </source>
</evidence>
<feature type="domain" description="ATP-grasp" evidence="13">
    <location>
        <begin position="120"/>
        <end position="316"/>
    </location>
</feature>
<dbReference type="PROSITE" id="PS50975">
    <property type="entry name" value="ATP_GRASP"/>
    <property type="match status" value="1"/>
</dbReference>
<reference evidence="15" key="1">
    <citation type="journal article" date="2014" name="Genome Announc.">
        <title>Genome sequence and annotation of Acremonium chrysogenum, producer of the beta-lactam antibiotic cephalosporin C.</title>
        <authorList>
            <person name="Terfehr D."/>
            <person name="Dahlmann T.A."/>
            <person name="Specht T."/>
            <person name="Zadra I."/>
            <person name="Kuernsteiner H."/>
            <person name="Kueck U."/>
        </authorList>
    </citation>
    <scope>NUCLEOTIDE SEQUENCE [LARGE SCALE GENOMIC DNA]</scope>
    <source>
        <strain evidence="15">ATCC 11550 / CBS 779.69 / DSM 880 / IAM 14645 / JCM 23072 / IMI 49137</strain>
    </source>
</reference>
<sequence>MTKPPVIGLLGGGQLGRMLCEAAGPLGYEVIVLDAADCPTRQINAHPRHVTGSFKDPEKVRELARRCDVLTVEIEHVNTDVLEEVATRGVTDPETGDVRRVPVHPSWRTLRLVQDKFAQKEHFGARGVPIAQQVALGDDDVMVALRGASRELGFPFMVKARKGSYDGRGNFKVRGAGDLDAAAEALAGLPLYAEKFVPFVMELAVMVVRTEDDEGNLEGVYSYPVVETVHEDDVCKTVFMPPRRVDEAACAEARRVAEEVVKSLWGRGVFAVEMFLLQDGSIMVNEVAPRPHNSGHYTIEAVPYLSQYKAQLHAIMNFIPHQLRLEPRVSQAVMLNILGGARPESHDRLVDLARTSYTGDTDVYLHLYGKASKPGRKIGHITFTASEGVDITGTIAPFVDEVDQMRRERLDSSAAQLRPSGQETAENKGQQQISSRNPDAPLVQVTMGSDSDLGVLSAGLDILEKFGVPYDCTITSAHRTPARMTALAHGAAARGIKVLIAAAGGAAHLPGMLASETTVPVIGVPIKATHLDGNDSLLSIVQMPRGIPVATVGINNSTNAALLAIRILGSYYPEFRDKMAAYQETMKVEVEGKAAKLEEVGYQAYLAEKRK</sequence>
<keyword evidence="9 11" id="KW-0067">ATP-binding</keyword>
<keyword evidence="6 11" id="KW-0547">Nucleotide-binding</keyword>
<dbReference type="HAMAP" id="MF_01929">
    <property type="entry name" value="PurE_classI"/>
    <property type="match status" value="1"/>
</dbReference>
<dbReference type="InterPro" id="IPR013815">
    <property type="entry name" value="ATP_grasp_subdomain_1"/>
</dbReference>
<dbReference type="HOGENOM" id="CLU_011534_3_1_1"/>
<evidence type="ECO:0000256" key="7">
    <source>
        <dbReference type="ARBA" id="ARBA00022755"/>
    </source>
</evidence>
<evidence type="ECO:0000256" key="8">
    <source>
        <dbReference type="ARBA" id="ARBA00022793"/>
    </source>
</evidence>
<dbReference type="InterPro" id="IPR003135">
    <property type="entry name" value="ATP-grasp_carboxylate-amine"/>
</dbReference>
<keyword evidence="7 11" id="KW-0658">Purine biosynthesis</keyword>
<evidence type="ECO:0000256" key="9">
    <source>
        <dbReference type="ARBA" id="ARBA00022840"/>
    </source>
</evidence>
<feature type="region of interest" description="Disordered" evidence="12">
    <location>
        <begin position="411"/>
        <end position="438"/>
    </location>
</feature>
<dbReference type="SUPFAM" id="SSF51246">
    <property type="entry name" value="Rudiment single hybrid motif"/>
    <property type="match status" value="1"/>
</dbReference>
<proteinExistence type="inferred from homology"/>
<dbReference type="InterPro" id="IPR011761">
    <property type="entry name" value="ATP-grasp"/>
</dbReference>
<dbReference type="GO" id="GO:0004638">
    <property type="term" value="F:phosphoribosylaminoimidazole carboxylase activity"/>
    <property type="evidence" value="ECO:0007669"/>
    <property type="project" value="UniProtKB-UniRule"/>
</dbReference>
<evidence type="ECO:0000256" key="1">
    <source>
        <dbReference type="ARBA" id="ARBA00001244"/>
    </source>
</evidence>
<dbReference type="Gene3D" id="3.40.50.1970">
    <property type="match status" value="1"/>
</dbReference>
<dbReference type="SUPFAM" id="SSF56059">
    <property type="entry name" value="Glutathione synthetase ATP-binding domain-like"/>
    <property type="match status" value="1"/>
</dbReference>
<dbReference type="InterPro" id="IPR000031">
    <property type="entry name" value="PurE_dom"/>
</dbReference>
<evidence type="ECO:0000256" key="11">
    <source>
        <dbReference type="PIRNR" id="PIRNR001340"/>
    </source>
</evidence>
<dbReference type="Gene3D" id="3.30.1490.20">
    <property type="entry name" value="ATP-grasp fold, A domain"/>
    <property type="match status" value="1"/>
</dbReference>
<evidence type="ECO:0000259" key="13">
    <source>
        <dbReference type="PROSITE" id="PS50975"/>
    </source>
</evidence>
<comment type="caution">
    <text evidence="14">The sequence shown here is derived from an EMBL/GenBank/DDBJ whole genome shotgun (WGS) entry which is preliminary data.</text>
</comment>
<dbReference type="HAMAP" id="MF_01928">
    <property type="entry name" value="PurK"/>
    <property type="match status" value="1"/>
</dbReference>
<comment type="similarity">
    <text evidence="3 11">In the C-terminal section; belongs to the AIR carboxylase family. Class I subfamily.</text>
</comment>
<evidence type="ECO:0000256" key="6">
    <source>
        <dbReference type="ARBA" id="ARBA00022741"/>
    </source>
</evidence>
<dbReference type="Gene3D" id="3.40.50.20">
    <property type="match status" value="1"/>
</dbReference>
<evidence type="ECO:0000256" key="4">
    <source>
        <dbReference type="ARBA" id="ARBA00012329"/>
    </source>
</evidence>
<dbReference type="InterPro" id="IPR011054">
    <property type="entry name" value="Rudment_hybrid_motif"/>
</dbReference>
<evidence type="ECO:0000313" key="14">
    <source>
        <dbReference type="EMBL" id="KFH45758.1"/>
    </source>
</evidence>
<dbReference type="GO" id="GO:0005524">
    <property type="term" value="F:ATP binding"/>
    <property type="evidence" value="ECO:0007669"/>
    <property type="project" value="UniProtKB-UniRule"/>
</dbReference>
<dbReference type="GO" id="GO:0006189">
    <property type="term" value="P:'de novo' IMP biosynthetic process"/>
    <property type="evidence" value="ECO:0007669"/>
    <property type="project" value="UniProtKB-UniRule"/>
</dbReference>
<dbReference type="UniPathway" id="UPA00074">
    <property type="reaction ID" value="UER00130"/>
</dbReference>
<dbReference type="STRING" id="857340.A0A086T8S6"/>
<dbReference type="NCBIfam" id="TIGR01161">
    <property type="entry name" value="purK"/>
    <property type="match status" value="1"/>
</dbReference>
<dbReference type="Gene3D" id="3.30.470.20">
    <property type="entry name" value="ATP-grasp fold, B domain"/>
    <property type="match status" value="1"/>
</dbReference>
<dbReference type="InterPro" id="IPR033747">
    <property type="entry name" value="PurE_ClassI"/>
</dbReference>
<dbReference type="InterPro" id="IPR040686">
    <property type="entry name" value="PurK_C"/>
</dbReference>
<gene>
    <name evidence="14" type="ORF">ACRE_033670</name>
</gene>
<dbReference type="InterPro" id="IPR005875">
    <property type="entry name" value="PurK"/>
</dbReference>
<keyword evidence="15" id="KW-1185">Reference proteome</keyword>
<dbReference type="Pfam" id="PF00731">
    <property type="entry name" value="AIRC"/>
    <property type="match status" value="1"/>
</dbReference>
<protein>
    <recommendedName>
        <fullName evidence="5 11">Phosphoribosylaminoimidazole carboxylase</fullName>
        <ecNumber evidence="4 11">4.1.1.21</ecNumber>
    </recommendedName>
</protein>
<evidence type="ECO:0000313" key="15">
    <source>
        <dbReference type="Proteomes" id="UP000029964"/>
    </source>
</evidence>
<dbReference type="Pfam" id="PF17769">
    <property type="entry name" value="PurK_C"/>
    <property type="match status" value="1"/>
</dbReference>
<dbReference type="NCBIfam" id="TIGR01162">
    <property type="entry name" value="purE"/>
    <property type="match status" value="1"/>
</dbReference>